<evidence type="ECO:0000313" key="1">
    <source>
        <dbReference type="EMBL" id="MEY7998897.1"/>
    </source>
</evidence>
<accession>A0ABV4BKW9</accession>
<keyword evidence="2" id="KW-1185">Reference proteome</keyword>
<organism evidence="1 2">
    <name type="scientific">Clostridium moutaii</name>
    <dbReference type="NCBI Taxonomy" id="3240932"/>
    <lineage>
        <taxon>Bacteria</taxon>
        <taxon>Bacillati</taxon>
        <taxon>Bacillota</taxon>
        <taxon>Clostridia</taxon>
        <taxon>Eubacteriales</taxon>
        <taxon>Clostridiaceae</taxon>
        <taxon>Clostridium</taxon>
    </lineage>
</organism>
<name>A0ABV4BKW9_9CLOT</name>
<dbReference type="PROSITE" id="PS51257">
    <property type="entry name" value="PROKAR_LIPOPROTEIN"/>
    <property type="match status" value="1"/>
</dbReference>
<protein>
    <recommendedName>
        <fullName evidence="3">Lipoprotein</fullName>
    </recommendedName>
</protein>
<proteinExistence type="predicted"/>
<dbReference type="Proteomes" id="UP001564657">
    <property type="component" value="Unassembled WGS sequence"/>
</dbReference>
<reference evidence="1 2" key="1">
    <citation type="submission" date="2024-08" db="EMBL/GenBank/DDBJ databases">
        <title>Clostridium lapicellarii sp. nov., and Clostridium renhuaiense sp. nov., two species isolated from the mud in a fermentation cellar used for producing sauce-flavour Chinese liquors.</title>
        <authorList>
            <person name="Yang F."/>
            <person name="Wang H."/>
            <person name="Chen L.Q."/>
            <person name="Zhou N."/>
            <person name="Lu J.J."/>
            <person name="Pu X.X."/>
            <person name="Wan B."/>
            <person name="Wang L."/>
            <person name="Liu S.J."/>
        </authorList>
    </citation>
    <scope>NUCLEOTIDE SEQUENCE [LARGE SCALE GENOMIC DNA]</scope>
    <source>
        <strain evidence="1 2">MT-5</strain>
    </source>
</reference>
<sequence>MMRKITIILVVIMLFMVIGCSNKDVIKHSYTYKGENEFWTTQYKVNATGTFTKKNDKLHYEGNSSNTLTVTYKKNISKLSSVKHLEISYKSSVGGGKITENYNNGSPKGKTYTMTSSSTNGVIEDKDEVIKVTINLDGKIQTIELKTLHSQ</sequence>
<evidence type="ECO:0000313" key="2">
    <source>
        <dbReference type="Proteomes" id="UP001564657"/>
    </source>
</evidence>
<dbReference type="EMBL" id="JBGEWD010000001">
    <property type="protein sequence ID" value="MEY7998897.1"/>
    <property type="molecule type" value="Genomic_DNA"/>
</dbReference>
<dbReference type="RefSeq" id="WP_369702774.1">
    <property type="nucleotide sequence ID" value="NZ_JBGEWD010000001.1"/>
</dbReference>
<gene>
    <name evidence="1" type="ORF">AB8U03_01570</name>
</gene>
<comment type="caution">
    <text evidence="1">The sequence shown here is derived from an EMBL/GenBank/DDBJ whole genome shotgun (WGS) entry which is preliminary data.</text>
</comment>
<evidence type="ECO:0008006" key="3">
    <source>
        <dbReference type="Google" id="ProtNLM"/>
    </source>
</evidence>